<keyword evidence="4" id="KW-1185">Reference proteome</keyword>
<gene>
    <name evidence="2" type="ORF">C1637_13030</name>
    <name evidence="1" type="ORF">EG342_00910</name>
</gene>
<evidence type="ECO:0000313" key="2">
    <source>
        <dbReference type="EMBL" id="PNW13718.1"/>
    </source>
</evidence>
<proteinExistence type="predicted"/>
<name>A0A3G6RP09_CHRLC</name>
<dbReference type="Proteomes" id="UP000236262">
    <property type="component" value="Unassembled WGS sequence"/>
</dbReference>
<dbReference type="EMBL" id="CP033924">
    <property type="protein sequence ID" value="AZA80561.1"/>
    <property type="molecule type" value="Genomic_DNA"/>
</dbReference>
<dbReference type="AlphaFoldDB" id="A0A3G6RP09"/>
<dbReference type="KEGG" id="clac:EG342_00910"/>
<accession>A0A3G6RP09</accession>
<evidence type="ECO:0000313" key="1">
    <source>
        <dbReference type="EMBL" id="AZA80561.1"/>
    </source>
</evidence>
<dbReference type="Proteomes" id="UP000279972">
    <property type="component" value="Chromosome"/>
</dbReference>
<evidence type="ECO:0000313" key="3">
    <source>
        <dbReference type="Proteomes" id="UP000236262"/>
    </source>
</evidence>
<dbReference type="OrthoDB" id="893348at2"/>
<reference evidence="2 3" key="1">
    <citation type="submission" date="2018-01" db="EMBL/GenBank/DDBJ databases">
        <title>Draft genome sequences of Chryseobacterium lactis NCTC11390, Chryseobacterium oncorhynchi 701B-08, and Chryseobacterium viscerum 687B-08.</title>
        <authorList>
            <person name="Jeong J.-J."/>
            <person name="Lee Y.J."/>
            <person name="Park B."/>
            <person name="Choi I.-G."/>
            <person name="Kim K.D."/>
        </authorList>
    </citation>
    <scope>NUCLEOTIDE SEQUENCE [LARGE SCALE GENOMIC DNA]</scope>
    <source>
        <strain evidence="2 3">NCTC11390</strain>
    </source>
</reference>
<dbReference type="RefSeq" id="WP_103292145.1">
    <property type="nucleotide sequence ID" value="NZ_CP033924.1"/>
</dbReference>
<evidence type="ECO:0000313" key="4">
    <source>
        <dbReference type="Proteomes" id="UP000279972"/>
    </source>
</evidence>
<sequence length="172" mass="20095">MHTKELINRVVSIRLKNKALLEGIVIDVSEDWYYLKYIAVDYVMDGFVLINRRYINQVEIPDDSGFKENIMRLKGSIDGESPSLNIDSHVNLLLDLQFKKKMIKLELKNPDKCYIGKINLVREHSIKVHLFSWNAKWLGVESFLFKEIRAIYFDNDYIDSLQLALPVISDSE</sequence>
<reference evidence="1 4" key="2">
    <citation type="submission" date="2018-11" db="EMBL/GenBank/DDBJ databases">
        <title>Proposal to divide the Flavobacteriaceae and reorganize its genera based on Amino Acid Identity values calculated from whole genome sequences.</title>
        <authorList>
            <person name="Nicholson A.C."/>
            <person name="Gulvik C.A."/>
            <person name="Whitney A.M."/>
            <person name="Humrighouse B.W."/>
            <person name="Bell M."/>
            <person name="Holmes B."/>
            <person name="Steigerwalt A.G."/>
            <person name="Villarma A."/>
            <person name="Sheth M."/>
            <person name="Batra D."/>
            <person name="Pryor J."/>
            <person name="Bernardet J.-F."/>
            <person name="Hugo C."/>
            <person name="Kampfer P."/>
            <person name="Newman J."/>
            <person name="McQuiston J.R."/>
        </authorList>
    </citation>
    <scope>NUCLEOTIDE SEQUENCE [LARGE SCALE GENOMIC DNA]</scope>
    <source>
        <strain evidence="1 4">KC_1864</strain>
    </source>
</reference>
<organism evidence="2 3">
    <name type="scientific">Chryseobacterium lactis</name>
    <dbReference type="NCBI Taxonomy" id="1241981"/>
    <lineage>
        <taxon>Bacteria</taxon>
        <taxon>Pseudomonadati</taxon>
        <taxon>Bacteroidota</taxon>
        <taxon>Flavobacteriia</taxon>
        <taxon>Flavobacteriales</taxon>
        <taxon>Weeksellaceae</taxon>
        <taxon>Chryseobacterium group</taxon>
        <taxon>Chryseobacterium</taxon>
    </lineage>
</organism>
<protein>
    <submittedName>
        <fullName evidence="2">Uncharacterized protein</fullName>
    </submittedName>
</protein>
<dbReference type="EMBL" id="PPEH01000004">
    <property type="protein sequence ID" value="PNW13718.1"/>
    <property type="molecule type" value="Genomic_DNA"/>
</dbReference>